<feature type="transmembrane region" description="Helical" evidence="5">
    <location>
        <begin position="26"/>
        <end position="49"/>
    </location>
</feature>
<dbReference type="GO" id="GO:0016020">
    <property type="term" value="C:membrane"/>
    <property type="evidence" value="ECO:0007669"/>
    <property type="project" value="UniProtKB-SubCell"/>
</dbReference>
<protein>
    <submittedName>
        <fullName evidence="6">DoxX family protein</fullName>
    </submittedName>
</protein>
<evidence type="ECO:0000313" key="7">
    <source>
        <dbReference type="Proteomes" id="UP000470951"/>
    </source>
</evidence>
<proteinExistence type="predicted"/>
<evidence type="ECO:0000313" key="6">
    <source>
        <dbReference type="EMBL" id="NEC00281.1"/>
    </source>
</evidence>
<dbReference type="Pfam" id="PF13564">
    <property type="entry name" value="DoxX_2"/>
    <property type="match status" value="1"/>
</dbReference>
<dbReference type="AlphaFoldDB" id="A0A7K3RDQ1"/>
<feature type="transmembrane region" description="Helical" evidence="5">
    <location>
        <begin position="90"/>
        <end position="111"/>
    </location>
</feature>
<dbReference type="RefSeq" id="WP_164221571.1">
    <property type="nucleotide sequence ID" value="NZ_JAAGMS010000221.1"/>
</dbReference>
<reference evidence="6 7" key="1">
    <citation type="submission" date="2020-01" db="EMBL/GenBank/DDBJ databases">
        <title>Insect and environment-associated Actinomycetes.</title>
        <authorList>
            <person name="Currrie C."/>
            <person name="Chevrette M."/>
            <person name="Carlson C."/>
            <person name="Stubbendieck R."/>
            <person name="Wendt-Pienkowski E."/>
        </authorList>
    </citation>
    <scope>NUCLEOTIDE SEQUENCE [LARGE SCALE GENOMIC DNA]</scope>
    <source>
        <strain evidence="6 7">SID7903</strain>
    </source>
</reference>
<organism evidence="6 7">
    <name type="scientific">Streptomyces anulatus</name>
    <name type="common">Streptomyces chrysomallus</name>
    <dbReference type="NCBI Taxonomy" id="1892"/>
    <lineage>
        <taxon>Bacteria</taxon>
        <taxon>Bacillati</taxon>
        <taxon>Actinomycetota</taxon>
        <taxon>Actinomycetes</taxon>
        <taxon>Kitasatosporales</taxon>
        <taxon>Streptomycetaceae</taxon>
        <taxon>Streptomyces</taxon>
    </lineage>
</organism>
<name>A0A7K3RDQ1_STRAQ</name>
<keyword evidence="3 5" id="KW-1133">Transmembrane helix</keyword>
<dbReference type="EMBL" id="JAAGMS010000221">
    <property type="protein sequence ID" value="NEC00281.1"/>
    <property type="molecule type" value="Genomic_DNA"/>
</dbReference>
<comment type="caution">
    <text evidence="6">The sequence shown here is derived from an EMBL/GenBank/DDBJ whole genome shotgun (WGS) entry which is preliminary data.</text>
</comment>
<dbReference type="Proteomes" id="UP000470951">
    <property type="component" value="Unassembled WGS sequence"/>
</dbReference>
<keyword evidence="2 5" id="KW-0812">Transmembrane</keyword>
<comment type="subcellular location">
    <subcellularLocation>
        <location evidence="1">Membrane</location>
        <topology evidence="1">Multi-pass membrane protein</topology>
    </subcellularLocation>
</comment>
<evidence type="ECO:0000256" key="4">
    <source>
        <dbReference type="ARBA" id="ARBA00023136"/>
    </source>
</evidence>
<accession>A0A7K3RDQ1</accession>
<evidence type="ECO:0000256" key="5">
    <source>
        <dbReference type="SAM" id="Phobius"/>
    </source>
</evidence>
<evidence type="ECO:0000256" key="3">
    <source>
        <dbReference type="ARBA" id="ARBA00022989"/>
    </source>
</evidence>
<evidence type="ECO:0000256" key="1">
    <source>
        <dbReference type="ARBA" id="ARBA00004141"/>
    </source>
</evidence>
<dbReference type="InterPro" id="IPR032808">
    <property type="entry name" value="DoxX"/>
</dbReference>
<evidence type="ECO:0000256" key="2">
    <source>
        <dbReference type="ARBA" id="ARBA00022692"/>
    </source>
</evidence>
<gene>
    <name evidence="6" type="ORF">G3I58_20200</name>
</gene>
<sequence>MEPWKSFIVINDSVIHIIDDPEVTMFIAYAVVGVLLALALGASAVLTFTRNEAITASMGKVGVPGAWFPWLASLKAAGALGLLVGLGVPLIGSAAAIGVFLYFVGAVVTHLRVKDYEIAPPVVLALLAAAALALRVLSA</sequence>
<keyword evidence="4 5" id="KW-0472">Membrane</keyword>
<feature type="transmembrane region" description="Helical" evidence="5">
    <location>
        <begin position="118"/>
        <end position="137"/>
    </location>
</feature>